<evidence type="ECO:0000256" key="1">
    <source>
        <dbReference type="ARBA" id="ARBA00004202"/>
    </source>
</evidence>
<dbReference type="InterPro" id="IPR051612">
    <property type="entry name" value="Teichoic_Acid_Biosynth"/>
</dbReference>
<name>A0A3N5B8W2_9BACI</name>
<dbReference type="SUPFAM" id="SSF53756">
    <property type="entry name" value="UDP-Glycosyltransferase/glycogen phosphorylase"/>
    <property type="match status" value="1"/>
</dbReference>
<evidence type="ECO:0000256" key="2">
    <source>
        <dbReference type="ARBA" id="ARBA00010488"/>
    </source>
</evidence>
<dbReference type="Gene3D" id="3.40.50.11820">
    <property type="match status" value="1"/>
</dbReference>
<dbReference type="EMBL" id="RKRF01000008">
    <property type="protein sequence ID" value="RPF54176.1"/>
    <property type="molecule type" value="Genomic_DNA"/>
</dbReference>
<sequence>MFRELLVYIYLFHIKLWFTIFKLFPIRKKTTFVSSFGDNIYYSWEQVVQLTDHEAIILNTNGTHYDFGHQNRTKILNFHLLQNPISFIRGIYHLATSKFVFIDNYYGFLSATSFRDSVKCIQLWHANGAVKKFGLEDPSIRFRSRRAYDRFLKVYNRFHYIVVGSKKMEDIYKEAFAANDQQFLRTGIPRTDLFFNQELHQEVKESIKLNYNIPNDKKVILYAPTFRDTQLKQHSIKLNINKVYQELKDDYVLLLRLHPAILKKYNNNYPEFIIDVSDYPELNHLLFVCDYLITDYSSIPFEFSLLEKPMIFYPYDLEEYAKTRGFWARYEELVPGPIAKQTDELIDIIKNHEFNMDDVKRFSNEWNEFNDGQASEKLVNEVYKK</sequence>
<dbReference type="InterPro" id="IPR007554">
    <property type="entry name" value="Glycerophosphate_synth"/>
</dbReference>
<protein>
    <submittedName>
        <fullName evidence="7">CDP-glycerol glycerophosphotransferase (TagB/SpsB family)</fullName>
    </submittedName>
</protein>
<dbReference type="InterPro" id="IPR043148">
    <property type="entry name" value="TagF_C"/>
</dbReference>
<keyword evidence="4 7" id="KW-0808">Transferase</keyword>
<dbReference type="AlphaFoldDB" id="A0A3N5B8W2"/>
<reference evidence="7 8" key="1">
    <citation type="submission" date="2018-11" db="EMBL/GenBank/DDBJ databases">
        <title>Genomic Encyclopedia of Type Strains, Phase IV (KMG-IV): sequencing the most valuable type-strain genomes for metagenomic binning, comparative biology and taxonomic classification.</title>
        <authorList>
            <person name="Goeker M."/>
        </authorList>
    </citation>
    <scope>NUCLEOTIDE SEQUENCE [LARGE SCALE GENOMIC DNA]</scope>
    <source>
        <strain evidence="7 8">DSM 18090</strain>
    </source>
</reference>
<dbReference type="InterPro" id="IPR043149">
    <property type="entry name" value="TagF_N"/>
</dbReference>
<dbReference type="Gene3D" id="3.40.50.12580">
    <property type="match status" value="1"/>
</dbReference>
<dbReference type="PANTHER" id="PTHR37316:SF1">
    <property type="entry name" value="TEICHOIC ACID GLYCEROL-PHOSPHATE PRIMASE"/>
    <property type="match status" value="1"/>
</dbReference>
<keyword evidence="5" id="KW-0777">Teichoic acid biosynthesis</keyword>
<evidence type="ECO:0000313" key="7">
    <source>
        <dbReference type="EMBL" id="RPF54176.1"/>
    </source>
</evidence>
<evidence type="ECO:0000256" key="4">
    <source>
        <dbReference type="ARBA" id="ARBA00022679"/>
    </source>
</evidence>
<dbReference type="Proteomes" id="UP000276443">
    <property type="component" value="Unassembled WGS sequence"/>
</dbReference>
<comment type="caution">
    <text evidence="7">The sequence shown here is derived from an EMBL/GenBank/DDBJ whole genome shotgun (WGS) entry which is preliminary data.</text>
</comment>
<accession>A0A3N5B8W2</accession>
<dbReference type="PANTHER" id="PTHR37316">
    <property type="entry name" value="TEICHOIC ACID GLYCEROL-PHOSPHATE PRIMASE"/>
    <property type="match status" value="1"/>
</dbReference>
<evidence type="ECO:0000256" key="5">
    <source>
        <dbReference type="ARBA" id="ARBA00022944"/>
    </source>
</evidence>
<gene>
    <name evidence="7" type="ORF">EDC24_1368</name>
</gene>
<dbReference type="OrthoDB" id="9811865at2"/>
<dbReference type="GO" id="GO:0019350">
    <property type="term" value="P:teichoic acid biosynthetic process"/>
    <property type="evidence" value="ECO:0007669"/>
    <property type="project" value="UniProtKB-KW"/>
</dbReference>
<organism evidence="7 8">
    <name type="scientific">Aquisalibacillus elongatus</name>
    <dbReference type="NCBI Taxonomy" id="485577"/>
    <lineage>
        <taxon>Bacteria</taxon>
        <taxon>Bacillati</taxon>
        <taxon>Bacillota</taxon>
        <taxon>Bacilli</taxon>
        <taxon>Bacillales</taxon>
        <taxon>Bacillaceae</taxon>
        <taxon>Aquisalibacillus</taxon>
    </lineage>
</organism>
<proteinExistence type="inferred from homology"/>
<evidence type="ECO:0000256" key="3">
    <source>
        <dbReference type="ARBA" id="ARBA00022475"/>
    </source>
</evidence>
<comment type="similarity">
    <text evidence="2">Belongs to the CDP-glycerol glycerophosphotransferase family.</text>
</comment>
<dbReference type="GO" id="GO:0005886">
    <property type="term" value="C:plasma membrane"/>
    <property type="evidence" value="ECO:0007669"/>
    <property type="project" value="UniProtKB-SubCell"/>
</dbReference>
<comment type="subcellular location">
    <subcellularLocation>
        <location evidence="1">Cell membrane</location>
        <topology evidence="1">Peripheral membrane protein</topology>
    </subcellularLocation>
</comment>
<dbReference type="GO" id="GO:0047355">
    <property type="term" value="F:CDP-glycerol glycerophosphotransferase activity"/>
    <property type="evidence" value="ECO:0007669"/>
    <property type="project" value="InterPro"/>
</dbReference>
<keyword evidence="6" id="KW-0472">Membrane</keyword>
<evidence type="ECO:0000313" key="8">
    <source>
        <dbReference type="Proteomes" id="UP000276443"/>
    </source>
</evidence>
<evidence type="ECO:0000256" key="6">
    <source>
        <dbReference type="ARBA" id="ARBA00023136"/>
    </source>
</evidence>
<dbReference type="Pfam" id="PF04464">
    <property type="entry name" value="Glyphos_transf"/>
    <property type="match status" value="1"/>
</dbReference>
<keyword evidence="8" id="KW-1185">Reference proteome</keyword>
<keyword evidence="3" id="KW-1003">Cell membrane</keyword>